<evidence type="ECO:0000313" key="2">
    <source>
        <dbReference type="EMBL" id="GIJ69895.1"/>
    </source>
</evidence>
<gene>
    <name evidence="2" type="ORF">Voc01_048120</name>
</gene>
<evidence type="ECO:0000256" key="1">
    <source>
        <dbReference type="SAM" id="MobiDB-lite"/>
    </source>
</evidence>
<evidence type="ECO:0000313" key="3">
    <source>
        <dbReference type="Proteomes" id="UP000635606"/>
    </source>
</evidence>
<protein>
    <submittedName>
        <fullName evidence="2">Uncharacterized protein</fullName>
    </submittedName>
</protein>
<proteinExistence type="predicted"/>
<reference evidence="2" key="1">
    <citation type="submission" date="2021-01" db="EMBL/GenBank/DDBJ databases">
        <title>Whole genome shotgun sequence of Virgisporangium ochraceum NBRC 16418.</title>
        <authorList>
            <person name="Komaki H."/>
            <person name="Tamura T."/>
        </authorList>
    </citation>
    <scope>NUCLEOTIDE SEQUENCE</scope>
    <source>
        <strain evidence="2">NBRC 16418</strain>
    </source>
</reference>
<feature type="region of interest" description="Disordered" evidence="1">
    <location>
        <begin position="66"/>
        <end position="91"/>
    </location>
</feature>
<keyword evidence="3" id="KW-1185">Reference proteome</keyword>
<dbReference type="Proteomes" id="UP000635606">
    <property type="component" value="Unassembled WGS sequence"/>
</dbReference>
<accession>A0A8J4EBY7</accession>
<name>A0A8J4EBY7_9ACTN</name>
<comment type="caution">
    <text evidence="2">The sequence shown here is derived from an EMBL/GenBank/DDBJ whole genome shotgun (WGS) entry which is preliminary data.</text>
</comment>
<organism evidence="2 3">
    <name type="scientific">Virgisporangium ochraceum</name>
    <dbReference type="NCBI Taxonomy" id="65505"/>
    <lineage>
        <taxon>Bacteria</taxon>
        <taxon>Bacillati</taxon>
        <taxon>Actinomycetota</taxon>
        <taxon>Actinomycetes</taxon>
        <taxon>Micromonosporales</taxon>
        <taxon>Micromonosporaceae</taxon>
        <taxon>Virgisporangium</taxon>
    </lineage>
</organism>
<dbReference type="EMBL" id="BOPH01000069">
    <property type="protein sequence ID" value="GIJ69895.1"/>
    <property type="molecule type" value="Genomic_DNA"/>
</dbReference>
<sequence>MTSQAECEAIVRAALPTPGRPVVWWLPGVLEAAMRHVEAGRGFRVTRYRYDWTEGRPFITVMEIKSNENHPENATPNRAPTPQVRRKRRRK</sequence>
<dbReference type="AlphaFoldDB" id="A0A8J4EBY7"/>